<proteinExistence type="predicted"/>
<reference evidence="3" key="1">
    <citation type="submission" date="2018-02" db="EMBL/GenBank/DDBJ databases">
        <title>Genome sequencing of Solimonas sp. HR-BB.</title>
        <authorList>
            <person name="Lee Y."/>
            <person name="Jeon C.O."/>
        </authorList>
    </citation>
    <scope>NUCLEOTIDE SEQUENCE [LARGE SCALE GENOMIC DNA]</scope>
    <source>
        <strain evidence="3">HR-U</strain>
    </source>
</reference>
<dbReference type="EMBL" id="PTRA01000004">
    <property type="protein sequence ID" value="PQA55604.1"/>
    <property type="molecule type" value="Genomic_DNA"/>
</dbReference>
<dbReference type="GO" id="GO:0016740">
    <property type="term" value="F:transferase activity"/>
    <property type="evidence" value="ECO:0007669"/>
    <property type="project" value="UniProtKB-KW"/>
</dbReference>
<evidence type="ECO:0000313" key="3">
    <source>
        <dbReference type="Proteomes" id="UP000239590"/>
    </source>
</evidence>
<dbReference type="AlphaFoldDB" id="A0A2S7IHY7"/>
<evidence type="ECO:0000313" key="2">
    <source>
        <dbReference type="EMBL" id="PQA55604.1"/>
    </source>
</evidence>
<protein>
    <submittedName>
        <fullName evidence="2">Glycosyl transferase</fullName>
    </submittedName>
</protein>
<dbReference type="SUPFAM" id="SSF53756">
    <property type="entry name" value="UDP-Glycosyltransferase/glycogen phosphorylase"/>
    <property type="match status" value="1"/>
</dbReference>
<keyword evidence="2" id="KW-0808">Transferase</keyword>
<keyword evidence="3" id="KW-1185">Reference proteome</keyword>
<comment type="caution">
    <text evidence="2">The sequence shown here is derived from an EMBL/GenBank/DDBJ whole genome shotgun (WGS) entry which is preliminary data.</text>
</comment>
<evidence type="ECO:0000256" key="1">
    <source>
        <dbReference type="SAM" id="MobiDB-lite"/>
    </source>
</evidence>
<dbReference type="Proteomes" id="UP000239590">
    <property type="component" value="Unassembled WGS sequence"/>
</dbReference>
<sequence length="398" mass="45556">MKLQEKEVASTASSTTTWTEPIGTTVTPPTSVNPKNLVCFSHLRWNFVYQRPQHLLSRASKEWQVWFLEEPVFKEGPIRLEKHEIQSQLCVLVPCMPHGLKPEEVIAQQKRLIDEFIASEGITSYVAWYYTPMALAFSPEVKPAVTVYDCMDELSAFLGAPRQLIDLEQRLLQQADVVFTGGHSLYEAKRDKHAHTYAFPSSIDFLHFSQSRKPQPDPDDQRQFAHPRIGFCGVIDERFDIELVRELAQRRPDWQFIFLGPVVKINPASLPKAPNVHYLGMKSYQEIPRYFAHWDAAILPFAICPATRYISPTKTPEYLASGLPVVSTPIHDVIRNYGSRNWVHIADTAERFEAALEQALADKGMTHRKEVDTFLNENSWDRVWNEMAGLMKLHAQPA</sequence>
<dbReference type="RefSeq" id="WP_104715065.1">
    <property type="nucleotide sequence ID" value="NZ_PTRA01000004.1"/>
</dbReference>
<accession>A0A2S7IHY7</accession>
<dbReference type="OrthoDB" id="9816564at2"/>
<gene>
    <name evidence="2" type="ORF">C5O19_19505</name>
</gene>
<dbReference type="Gene3D" id="3.40.50.2000">
    <property type="entry name" value="Glycogen Phosphorylase B"/>
    <property type="match status" value="1"/>
</dbReference>
<dbReference type="PANTHER" id="PTHR12526:SF630">
    <property type="entry name" value="GLYCOSYLTRANSFERASE"/>
    <property type="match status" value="1"/>
</dbReference>
<feature type="region of interest" description="Disordered" evidence="1">
    <location>
        <begin position="1"/>
        <end position="27"/>
    </location>
</feature>
<dbReference type="Pfam" id="PF13692">
    <property type="entry name" value="Glyco_trans_1_4"/>
    <property type="match status" value="1"/>
</dbReference>
<dbReference type="PANTHER" id="PTHR12526">
    <property type="entry name" value="GLYCOSYLTRANSFERASE"/>
    <property type="match status" value="1"/>
</dbReference>
<organism evidence="2 3">
    <name type="scientific">Siphonobacter curvatus</name>
    <dbReference type="NCBI Taxonomy" id="2094562"/>
    <lineage>
        <taxon>Bacteria</taxon>
        <taxon>Pseudomonadati</taxon>
        <taxon>Bacteroidota</taxon>
        <taxon>Cytophagia</taxon>
        <taxon>Cytophagales</taxon>
        <taxon>Cytophagaceae</taxon>
        <taxon>Siphonobacter</taxon>
    </lineage>
</organism>
<feature type="compositionally biased region" description="Low complexity" evidence="1">
    <location>
        <begin position="9"/>
        <end position="19"/>
    </location>
</feature>
<name>A0A2S7IHY7_9BACT</name>